<keyword evidence="3" id="KW-1185">Reference proteome</keyword>
<evidence type="ECO:0000313" key="3">
    <source>
        <dbReference type="Proteomes" id="UP000482960"/>
    </source>
</evidence>
<evidence type="ECO:0000256" key="1">
    <source>
        <dbReference type="SAM" id="MobiDB-lite"/>
    </source>
</evidence>
<feature type="compositionally biased region" description="Basic and acidic residues" evidence="1">
    <location>
        <begin position="47"/>
        <end position="71"/>
    </location>
</feature>
<dbReference type="Proteomes" id="UP000482960">
    <property type="component" value="Unassembled WGS sequence"/>
</dbReference>
<reference evidence="2 3" key="1">
    <citation type="submission" date="2020-03" db="EMBL/GenBank/DDBJ databases">
        <title>Whole genome shotgun sequence of Phytohabitans rumicis NBRC 108638.</title>
        <authorList>
            <person name="Komaki H."/>
            <person name="Tamura T."/>
        </authorList>
    </citation>
    <scope>NUCLEOTIDE SEQUENCE [LARGE SCALE GENOMIC DNA]</scope>
    <source>
        <strain evidence="2 3">NBRC 108638</strain>
    </source>
</reference>
<proteinExistence type="predicted"/>
<accession>A0A6V8L7D3</accession>
<sequence>MVGVDDLHPDVPDDGQRLGHLVLVDHRGHAPGALQRLAVRGGLQGQPEREHHPDTAHRQADRQPRDADQHQPRTQADATPPPHPLACKEGPLPIAF</sequence>
<gene>
    <name evidence="2" type="ORF">Prum_022070</name>
</gene>
<evidence type="ECO:0000313" key="2">
    <source>
        <dbReference type="EMBL" id="GFJ88565.1"/>
    </source>
</evidence>
<comment type="caution">
    <text evidence="2">The sequence shown here is derived from an EMBL/GenBank/DDBJ whole genome shotgun (WGS) entry which is preliminary data.</text>
</comment>
<organism evidence="2 3">
    <name type="scientific">Phytohabitans rumicis</name>
    <dbReference type="NCBI Taxonomy" id="1076125"/>
    <lineage>
        <taxon>Bacteria</taxon>
        <taxon>Bacillati</taxon>
        <taxon>Actinomycetota</taxon>
        <taxon>Actinomycetes</taxon>
        <taxon>Micromonosporales</taxon>
        <taxon>Micromonosporaceae</taxon>
    </lineage>
</organism>
<reference evidence="2 3" key="2">
    <citation type="submission" date="2020-03" db="EMBL/GenBank/DDBJ databases">
        <authorList>
            <person name="Ichikawa N."/>
            <person name="Kimura A."/>
            <person name="Kitahashi Y."/>
            <person name="Uohara A."/>
        </authorList>
    </citation>
    <scope>NUCLEOTIDE SEQUENCE [LARGE SCALE GENOMIC DNA]</scope>
    <source>
        <strain evidence="2 3">NBRC 108638</strain>
    </source>
</reference>
<name>A0A6V8L7D3_9ACTN</name>
<protein>
    <submittedName>
        <fullName evidence="2">Uncharacterized protein</fullName>
    </submittedName>
</protein>
<feature type="region of interest" description="Disordered" evidence="1">
    <location>
        <begin position="39"/>
        <end position="96"/>
    </location>
</feature>
<dbReference type="AlphaFoldDB" id="A0A6V8L7D3"/>
<dbReference type="EMBL" id="BLPG01000001">
    <property type="protein sequence ID" value="GFJ88565.1"/>
    <property type="molecule type" value="Genomic_DNA"/>
</dbReference>